<keyword evidence="6" id="KW-1185">Reference proteome</keyword>
<dbReference type="InterPro" id="IPR029070">
    <property type="entry name" value="Chitinase_insertion_sf"/>
</dbReference>
<organism evidence="5 6">
    <name type="scientific">Apiospora arundinis</name>
    <dbReference type="NCBI Taxonomy" id="335852"/>
    <lineage>
        <taxon>Eukaryota</taxon>
        <taxon>Fungi</taxon>
        <taxon>Dikarya</taxon>
        <taxon>Ascomycota</taxon>
        <taxon>Pezizomycotina</taxon>
        <taxon>Sordariomycetes</taxon>
        <taxon>Xylariomycetidae</taxon>
        <taxon>Amphisphaeriales</taxon>
        <taxon>Apiosporaceae</taxon>
        <taxon>Apiospora</taxon>
    </lineage>
</organism>
<feature type="domain" description="GH18" evidence="4">
    <location>
        <begin position="37"/>
        <end position="391"/>
    </location>
</feature>
<dbReference type="InterPro" id="IPR011583">
    <property type="entry name" value="Chitinase_II/V-like_cat"/>
</dbReference>
<comment type="caution">
    <text evidence="5">The sequence shown here is derived from an EMBL/GenBank/DDBJ whole genome shotgun (WGS) entry which is preliminary data.</text>
</comment>
<protein>
    <recommendedName>
        <fullName evidence="2">chitinase</fullName>
        <ecNumber evidence="2">3.2.1.14</ecNumber>
    </recommendedName>
</protein>
<dbReference type="SUPFAM" id="SSF54556">
    <property type="entry name" value="Chitinase insertion domain"/>
    <property type="match status" value="1"/>
</dbReference>
<dbReference type="PROSITE" id="PS51910">
    <property type="entry name" value="GH18_2"/>
    <property type="match status" value="1"/>
</dbReference>
<evidence type="ECO:0000313" key="6">
    <source>
        <dbReference type="Proteomes" id="UP001390339"/>
    </source>
</evidence>
<reference evidence="5 6" key="1">
    <citation type="journal article" date="2024" name="IMA Fungus">
        <title>Apiospora arundinis, a panoply of carbohydrate-active enzymes and secondary metabolites.</title>
        <authorList>
            <person name="Sorensen T."/>
            <person name="Petersen C."/>
            <person name="Muurmann A.T."/>
            <person name="Christiansen J.V."/>
            <person name="Brundto M.L."/>
            <person name="Overgaard C.K."/>
            <person name="Boysen A.T."/>
            <person name="Wollenberg R.D."/>
            <person name="Larsen T.O."/>
            <person name="Sorensen J.L."/>
            <person name="Nielsen K.L."/>
            <person name="Sondergaard T.E."/>
        </authorList>
    </citation>
    <scope>NUCLEOTIDE SEQUENCE [LARGE SCALE GENOMIC DNA]</scope>
    <source>
        <strain evidence="5 6">AAU 773</strain>
    </source>
</reference>
<name>A0ABR2IS28_9PEZI</name>
<evidence type="ECO:0000259" key="4">
    <source>
        <dbReference type="PROSITE" id="PS51910"/>
    </source>
</evidence>
<comment type="similarity">
    <text evidence="1">Belongs to the glycosyl hydrolase 18 family. Chitinase class V subfamily.</text>
</comment>
<dbReference type="InterPro" id="IPR050314">
    <property type="entry name" value="Glycosyl_Hydrlase_18"/>
</dbReference>
<feature type="signal peptide" evidence="3">
    <location>
        <begin position="1"/>
        <end position="20"/>
    </location>
</feature>
<dbReference type="InterPro" id="IPR017853">
    <property type="entry name" value="GH"/>
</dbReference>
<keyword evidence="5" id="KW-0378">Hydrolase</keyword>
<dbReference type="PANTHER" id="PTHR11177:SF389">
    <property type="entry name" value="CHITINASE"/>
    <property type="match status" value="1"/>
</dbReference>
<sequence length="694" mass="75439">MRLVATLALLVGILSPQVFGDEQPKRPSCSVDSHKIDRVIGYYDPWSTARFCRPLPPYSITEGVYSHINFAYVSIDPKTFEVVPTSFGDDRQLYPFVRALGSLRDGLQVWLAIGGWTFNDAASPTATTFSDLARADITEQKAFFVSLLRFMGTWSFTGIDIDWKYPSAGEDHRNFPRFLKNLRAALDNYGYGLSVTIPITQEHLQHFDLAAIEPYVDWFNVESYDLHGTWDIGSKTKWDGAILNAHTNLTEIAQGLDLVWRQGISGSKITLGMAFYGRTATLIGSCNTPGCTYASAGDKGRCSQVTGILANTEIAEIIKRENLTPTLYKDAAVKTITWGDQWASFDDKETFKLKGDFAKSQCLGGVAVWAISHDDGMGTIGEGLMEALGNELKFDEVRGGSWAGTILDDTRRASNLENPQDKYCRWIGCGEQCPNGFTQIVQDDKKSEIMMDASAFGQAGFPNSRVLCCPTSDPPTCRWRGHSNTGRCEGGCSNGEVEVGFTKAECSSGHQTACCSQTESTAPWGECRWTGCTSQQGECPSDYPNFVVAAPGGSGGLETCLDATRNYCCKGSSAPKAFTRCSWYATPADGDSGPCMDCCPGSLVQIASDVLNIGKGAEQGHGTSLPYCDTGNKAFCCAGDGDLIFKQDPQPKSGMYRDQVLAEFDALLQKYLASQVPSADSQKAQHAADGLDEL</sequence>
<evidence type="ECO:0000256" key="1">
    <source>
        <dbReference type="ARBA" id="ARBA00008682"/>
    </source>
</evidence>
<dbReference type="Proteomes" id="UP001390339">
    <property type="component" value="Unassembled WGS sequence"/>
</dbReference>
<dbReference type="Gene3D" id="3.20.20.80">
    <property type="entry name" value="Glycosidases"/>
    <property type="match status" value="1"/>
</dbReference>
<keyword evidence="3" id="KW-0732">Signal</keyword>
<evidence type="ECO:0000256" key="3">
    <source>
        <dbReference type="SAM" id="SignalP"/>
    </source>
</evidence>
<dbReference type="SMART" id="SM00636">
    <property type="entry name" value="Glyco_18"/>
    <property type="match status" value="1"/>
</dbReference>
<proteinExistence type="inferred from homology"/>
<dbReference type="Gene3D" id="3.10.50.10">
    <property type="match status" value="1"/>
</dbReference>
<evidence type="ECO:0000313" key="5">
    <source>
        <dbReference type="EMBL" id="KAK8867644.1"/>
    </source>
</evidence>
<dbReference type="PANTHER" id="PTHR11177">
    <property type="entry name" value="CHITINASE"/>
    <property type="match status" value="1"/>
</dbReference>
<accession>A0ABR2IS28</accession>
<dbReference type="EC" id="3.2.1.14" evidence="2"/>
<dbReference type="SUPFAM" id="SSF51445">
    <property type="entry name" value="(Trans)glycosidases"/>
    <property type="match status" value="1"/>
</dbReference>
<dbReference type="GO" id="GO:0016787">
    <property type="term" value="F:hydrolase activity"/>
    <property type="evidence" value="ECO:0007669"/>
    <property type="project" value="UniProtKB-KW"/>
</dbReference>
<gene>
    <name evidence="5" type="ORF">PGQ11_006222</name>
</gene>
<dbReference type="InterPro" id="IPR001223">
    <property type="entry name" value="Glyco_hydro18_cat"/>
</dbReference>
<dbReference type="Pfam" id="PF00704">
    <property type="entry name" value="Glyco_hydro_18"/>
    <property type="match status" value="1"/>
</dbReference>
<feature type="chain" id="PRO_5045712843" description="chitinase" evidence="3">
    <location>
        <begin position="21"/>
        <end position="694"/>
    </location>
</feature>
<dbReference type="EMBL" id="JAPCWZ010000004">
    <property type="protein sequence ID" value="KAK8867644.1"/>
    <property type="molecule type" value="Genomic_DNA"/>
</dbReference>
<evidence type="ECO:0000256" key="2">
    <source>
        <dbReference type="ARBA" id="ARBA00012729"/>
    </source>
</evidence>